<dbReference type="OrthoDB" id="2924791at2"/>
<sequence>MDIFTMIKLDKDEVENLMNIEILESTEKISDDFEEVCIEGFLDKSSNSQISVEEAMKQLFETLKTKGIINESIKTYSYELPVCGLLKNAKRNEEALNKDYIVLSYHA</sequence>
<dbReference type="EMBL" id="JJRY01000007">
    <property type="protein sequence ID" value="KEF38503.1"/>
    <property type="molecule type" value="Genomic_DNA"/>
</dbReference>
<dbReference type="Proteomes" id="UP000027936">
    <property type="component" value="Unassembled WGS sequence"/>
</dbReference>
<gene>
    <name evidence="1" type="ORF">M670_02129</name>
</gene>
<accession>A0A072NNL0</accession>
<reference evidence="1 2" key="1">
    <citation type="submission" date="2014-04" db="EMBL/GenBank/DDBJ databases">
        <title>Draft genome sequence of Bacillus azotoformans MEV2011, a (co-) denitrifying strain unable to grow in the presence of oxygen.</title>
        <authorList>
            <person name="Nielsen M."/>
            <person name="Schreiber L."/>
            <person name="Finster K."/>
            <person name="Schramm A."/>
        </authorList>
    </citation>
    <scope>NUCLEOTIDE SEQUENCE [LARGE SCALE GENOMIC DNA]</scope>
    <source>
        <strain evidence="1 2">MEV2011</strain>
    </source>
</reference>
<dbReference type="PATRIC" id="fig|1348973.3.peg.2063"/>
<dbReference type="RefSeq" id="WP_035195498.1">
    <property type="nucleotide sequence ID" value="NZ_JJRY01000007.1"/>
</dbReference>
<protein>
    <submittedName>
        <fullName evidence="1">Uncharacterized protein</fullName>
    </submittedName>
</protein>
<evidence type="ECO:0000313" key="2">
    <source>
        <dbReference type="Proteomes" id="UP000027936"/>
    </source>
</evidence>
<comment type="caution">
    <text evidence="1">The sequence shown here is derived from an EMBL/GenBank/DDBJ whole genome shotgun (WGS) entry which is preliminary data.</text>
</comment>
<dbReference type="AlphaFoldDB" id="A0A072NNL0"/>
<evidence type="ECO:0000313" key="1">
    <source>
        <dbReference type="EMBL" id="KEF38503.1"/>
    </source>
</evidence>
<proteinExistence type="predicted"/>
<name>A0A072NNL0_SCHAZ</name>
<organism evidence="1 2">
    <name type="scientific">Schinkia azotoformans MEV2011</name>
    <dbReference type="NCBI Taxonomy" id="1348973"/>
    <lineage>
        <taxon>Bacteria</taxon>
        <taxon>Bacillati</taxon>
        <taxon>Bacillota</taxon>
        <taxon>Bacilli</taxon>
        <taxon>Bacillales</taxon>
        <taxon>Bacillaceae</taxon>
        <taxon>Calidifontibacillus/Schinkia group</taxon>
        <taxon>Schinkia</taxon>
    </lineage>
</organism>